<dbReference type="NCBIfam" id="TIGR00229">
    <property type="entry name" value="sensory_box"/>
    <property type="match status" value="1"/>
</dbReference>
<dbReference type="InterPro" id="IPR000014">
    <property type="entry name" value="PAS"/>
</dbReference>
<name>A0ABZ2SJ43_9ENTE</name>
<evidence type="ECO:0000313" key="4">
    <source>
        <dbReference type="Proteomes" id="UP000664701"/>
    </source>
</evidence>
<dbReference type="InterPro" id="IPR000700">
    <property type="entry name" value="PAS-assoc_C"/>
</dbReference>
<dbReference type="Gene3D" id="3.30.450.20">
    <property type="entry name" value="PAS domain"/>
    <property type="match status" value="1"/>
</dbReference>
<dbReference type="Pfam" id="PF13426">
    <property type="entry name" value="PAS_9"/>
    <property type="match status" value="1"/>
</dbReference>
<feature type="domain" description="PAC" evidence="2">
    <location>
        <begin position="81"/>
        <end position="135"/>
    </location>
</feature>
<dbReference type="PROSITE" id="PS50113">
    <property type="entry name" value="PAC"/>
    <property type="match status" value="1"/>
</dbReference>
<gene>
    <name evidence="3" type="ORF">DOK78_000080</name>
</gene>
<organism evidence="3 4">
    <name type="scientific">Candidatus Enterococcus lowellii</name>
    <dbReference type="NCBI Taxonomy" id="2230877"/>
    <lineage>
        <taxon>Bacteria</taxon>
        <taxon>Bacillati</taxon>
        <taxon>Bacillota</taxon>
        <taxon>Bacilli</taxon>
        <taxon>Lactobacillales</taxon>
        <taxon>Enterococcaceae</taxon>
        <taxon>Enterococcus</taxon>
    </lineage>
</organism>
<sequence>MNFNLDSQQKELFFNAMFKELAVIIFNIDKEVVFSNEKMAGALGYTPEELINVRHQNFCFDEYVASNDYQNFWNSLLIAKKSFQDKIFRKKKNGELIILESVYFPVLDDRKKVINVIKIAFDITKRESLLTTTIKKVQDSSEALTEISIDGNEKISILTDNLKEVDSLSTNNQLATKILEEDIKKYPLF</sequence>
<dbReference type="EMBL" id="CP147251">
    <property type="protein sequence ID" value="WYJ75505.1"/>
    <property type="molecule type" value="Genomic_DNA"/>
</dbReference>
<feature type="domain" description="PAS" evidence="1">
    <location>
        <begin position="23"/>
        <end position="52"/>
    </location>
</feature>
<dbReference type="CDD" id="cd00130">
    <property type="entry name" value="PAS"/>
    <property type="match status" value="1"/>
</dbReference>
<evidence type="ECO:0000259" key="1">
    <source>
        <dbReference type="PROSITE" id="PS50112"/>
    </source>
</evidence>
<dbReference type="PROSITE" id="PS50112">
    <property type="entry name" value="PAS"/>
    <property type="match status" value="1"/>
</dbReference>
<evidence type="ECO:0008006" key="5">
    <source>
        <dbReference type="Google" id="ProtNLM"/>
    </source>
</evidence>
<dbReference type="Proteomes" id="UP000664701">
    <property type="component" value="Chromosome"/>
</dbReference>
<keyword evidence="4" id="KW-1185">Reference proteome</keyword>
<reference evidence="3 4" key="1">
    <citation type="submission" date="2021-03" db="EMBL/GenBank/DDBJ databases">
        <authorList>
            <person name="Gilmore M.S."/>
            <person name="Schwartzman J."/>
            <person name="Van Tyne D."/>
            <person name="Martin M."/>
            <person name="Earl A.M."/>
            <person name="Manson A.L."/>
            <person name="Straub T."/>
            <person name="Salamzade R."/>
            <person name="Saavedra J."/>
            <person name="Lebreton F."/>
            <person name="Prichula J."/>
            <person name="Schaufler K."/>
            <person name="Gaca A."/>
            <person name="Sgardioli B."/>
            <person name="Wagenaar J."/>
            <person name="Strong T."/>
        </authorList>
    </citation>
    <scope>NUCLEOTIDE SEQUENCE [LARGE SCALE GENOMIC DNA]</scope>
    <source>
        <strain evidence="3 4">DIV2402</strain>
    </source>
</reference>
<evidence type="ECO:0000259" key="2">
    <source>
        <dbReference type="PROSITE" id="PS50113"/>
    </source>
</evidence>
<evidence type="ECO:0000313" key="3">
    <source>
        <dbReference type="EMBL" id="WYJ75505.1"/>
    </source>
</evidence>
<dbReference type="SUPFAM" id="SSF55785">
    <property type="entry name" value="PYP-like sensor domain (PAS domain)"/>
    <property type="match status" value="1"/>
</dbReference>
<reference evidence="3 4" key="2">
    <citation type="submission" date="2024-03" db="EMBL/GenBank/DDBJ databases">
        <title>The Genome Sequence of Enterococcus sp. DIV2402.</title>
        <authorList>
            <consortium name="The Broad Institute Genomics Platform"/>
            <consortium name="The Broad Institute Microbial Omics Core"/>
            <consortium name="The Broad Institute Genomic Center for Infectious Diseases"/>
            <person name="Earl A."/>
            <person name="Manson A."/>
            <person name="Gilmore M."/>
            <person name="Schwartman J."/>
            <person name="Shea T."/>
            <person name="Abouelleil A."/>
            <person name="Cao P."/>
            <person name="Chapman S."/>
            <person name="Cusick C."/>
            <person name="Young S."/>
            <person name="Neafsey D."/>
            <person name="Nusbaum C."/>
            <person name="Birren B."/>
        </authorList>
    </citation>
    <scope>NUCLEOTIDE SEQUENCE [LARGE SCALE GENOMIC DNA]</scope>
    <source>
        <strain evidence="3 4">DIV2402</strain>
    </source>
</reference>
<dbReference type="RefSeq" id="WP_339076306.1">
    <property type="nucleotide sequence ID" value="NZ_CP147251.1"/>
</dbReference>
<proteinExistence type="predicted"/>
<protein>
    <recommendedName>
        <fullName evidence="5">PAS domain S-box protein</fullName>
    </recommendedName>
</protein>
<accession>A0ABZ2SJ43</accession>
<dbReference type="InterPro" id="IPR035965">
    <property type="entry name" value="PAS-like_dom_sf"/>
</dbReference>